<dbReference type="EMBL" id="JABTTQ020000005">
    <property type="protein sequence ID" value="KAK6156792.1"/>
    <property type="molecule type" value="Genomic_DNA"/>
</dbReference>
<accession>A0ABR0XCC8</accession>
<proteinExistence type="inferred from homology"/>
<dbReference type="CDD" id="cd00884">
    <property type="entry name" value="beta_CA_cladeB"/>
    <property type="match status" value="1"/>
</dbReference>
<evidence type="ECO:0000256" key="5">
    <source>
        <dbReference type="ARBA" id="ARBA00023239"/>
    </source>
</evidence>
<dbReference type="InterPro" id="IPR045066">
    <property type="entry name" value="Beta_CA_cladeB"/>
</dbReference>
<dbReference type="Pfam" id="PF00484">
    <property type="entry name" value="Pro_CA"/>
    <property type="match status" value="1"/>
</dbReference>
<keyword evidence="9" id="KW-1185">Reference proteome</keyword>
<name>A0ABR0XCC8_REHGL</name>
<evidence type="ECO:0000256" key="1">
    <source>
        <dbReference type="ARBA" id="ARBA00002904"/>
    </source>
</evidence>
<protein>
    <recommendedName>
        <fullName evidence="3">carbonic anhydrase</fullName>
        <ecNumber evidence="3">4.2.1.1</ecNumber>
    </recommendedName>
</protein>
<dbReference type="PROSITE" id="PS00705">
    <property type="entry name" value="PROK_CO2_ANHYDRASE_2"/>
    <property type="match status" value="1"/>
</dbReference>
<comment type="similarity">
    <text evidence="2">Belongs to the beta-class carbonic anhydrase family.</text>
</comment>
<reference evidence="8 9" key="1">
    <citation type="journal article" date="2021" name="Comput. Struct. Biotechnol. J.">
        <title>De novo genome assembly of the potent medicinal plant Rehmannia glutinosa using nanopore technology.</title>
        <authorList>
            <person name="Ma L."/>
            <person name="Dong C."/>
            <person name="Song C."/>
            <person name="Wang X."/>
            <person name="Zheng X."/>
            <person name="Niu Y."/>
            <person name="Chen S."/>
            <person name="Feng W."/>
        </authorList>
    </citation>
    <scope>NUCLEOTIDE SEQUENCE [LARGE SCALE GENOMIC DNA]</scope>
    <source>
        <strain evidence="8">DH-2019</strain>
    </source>
</reference>
<organism evidence="8 9">
    <name type="scientific">Rehmannia glutinosa</name>
    <name type="common">Chinese foxglove</name>
    <dbReference type="NCBI Taxonomy" id="99300"/>
    <lineage>
        <taxon>Eukaryota</taxon>
        <taxon>Viridiplantae</taxon>
        <taxon>Streptophyta</taxon>
        <taxon>Embryophyta</taxon>
        <taxon>Tracheophyta</taxon>
        <taxon>Spermatophyta</taxon>
        <taxon>Magnoliopsida</taxon>
        <taxon>eudicotyledons</taxon>
        <taxon>Gunneridae</taxon>
        <taxon>Pentapetalae</taxon>
        <taxon>asterids</taxon>
        <taxon>lamiids</taxon>
        <taxon>Lamiales</taxon>
        <taxon>Orobanchaceae</taxon>
        <taxon>Rehmannieae</taxon>
        <taxon>Rehmannia</taxon>
    </lineage>
</organism>
<evidence type="ECO:0000313" key="8">
    <source>
        <dbReference type="EMBL" id="KAK6156792.1"/>
    </source>
</evidence>
<comment type="function">
    <text evidence="1">Reversible hydration of carbon dioxide.</text>
</comment>
<evidence type="ECO:0000313" key="9">
    <source>
        <dbReference type="Proteomes" id="UP001318860"/>
    </source>
</evidence>
<feature type="transmembrane region" description="Helical" evidence="7">
    <location>
        <begin position="40"/>
        <end position="61"/>
    </location>
</feature>
<evidence type="ECO:0000256" key="6">
    <source>
        <dbReference type="ARBA" id="ARBA00048348"/>
    </source>
</evidence>
<evidence type="ECO:0000256" key="3">
    <source>
        <dbReference type="ARBA" id="ARBA00012925"/>
    </source>
</evidence>
<dbReference type="EC" id="4.2.1.1" evidence="3"/>
<comment type="caution">
    <text evidence="8">The sequence shown here is derived from an EMBL/GenBank/DDBJ whole genome shotgun (WGS) entry which is preliminary data.</text>
</comment>
<keyword evidence="7" id="KW-0472">Membrane</keyword>
<dbReference type="Proteomes" id="UP001318860">
    <property type="component" value="Unassembled WGS sequence"/>
</dbReference>
<dbReference type="Gene3D" id="3.40.1050.10">
    <property type="entry name" value="Carbonic anhydrase"/>
    <property type="match status" value="1"/>
</dbReference>
<keyword evidence="5" id="KW-0456">Lyase</keyword>
<evidence type="ECO:0000256" key="4">
    <source>
        <dbReference type="ARBA" id="ARBA00022833"/>
    </source>
</evidence>
<keyword evidence="7" id="KW-0812">Transmembrane</keyword>
<evidence type="ECO:0000256" key="7">
    <source>
        <dbReference type="SAM" id="Phobius"/>
    </source>
</evidence>
<keyword evidence="7" id="KW-1133">Transmembrane helix</keyword>
<dbReference type="InterPro" id="IPR036874">
    <property type="entry name" value="Carbonic_anhydrase_sf"/>
</dbReference>
<gene>
    <name evidence="8" type="ORF">DH2020_011040</name>
</gene>
<dbReference type="PANTHER" id="PTHR11002">
    <property type="entry name" value="CARBONIC ANHYDRASE"/>
    <property type="match status" value="1"/>
</dbReference>
<dbReference type="InterPro" id="IPR001765">
    <property type="entry name" value="Carbonic_anhydrase"/>
</dbReference>
<evidence type="ECO:0000256" key="2">
    <source>
        <dbReference type="ARBA" id="ARBA00006217"/>
    </source>
</evidence>
<sequence>MAHAMFQSSSLSCSSSLDLRETSAKASHVNFCCSSSVNCYALIFSELICLLFFFFFCFVLGKIFGSQLRSREIERTQLRFMDSFKREYVRLEFELDRASYRVSGNWFVKVINGDPELLHLKKNPTVRLKAVVESPGQAQEIIYNKPKVAGATDEVPDHFKELKHRFLGFKKDKYLSNLEHYQRLSEAQAPKFMVIACADSRVCPSSILGFQPGDAFVVRNVANLVPPHENGPTETNAALEFAVNSLEVENILVVGHSCCGGIKALMSLQDEAISSSFIRNWVVVAKPAKLKTKSAASNLNIDQQCRHCEKVLVELTDLFMDRGTGDEGTLSIHGGYYDFIDCTFEKWTLDYKGSSLLANGRKLGMETPDIPNFGFPELTPPSPLFPFLPPGTDLKREEAGKPDIPPNF</sequence>
<comment type="catalytic activity">
    <reaction evidence="6">
        <text>hydrogencarbonate + H(+) = CO2 + H2O</text>
        <dbReference type="Rhea" id="RHEA:10748"/>
        <dbReference type="ChEBI" id="CHEBI:15377"/>
        <dbReference type="ChEBI" id="CHEBI:15378"/>
        <dbReference type="ChEBI" id="CHEBI:16526"/>
        <dbReference type="ChEBI" id="CHEBI:17544"/>
        <dbReference type="EC" id="4.2.1.1"/>
    </reaction>
</comment>
<dbReference type="InterPro" id="IPR015892">
    <property type="entry name" value="Carbonic_anhydrase_CS"/>
</dbReference>
<dbReference type="PANTHER" id="PTHR11002:SF12">
    <property type="entry name" value="CARBONIC ANHYDRASE"/>
    <property type="match status" value="1"/>
</dbReference>
<dbReference type="PROSITE" id="PS00704">
    <property type="entry name" value="PROK_CO2_ANHYDRASE_1"/>
    <property type="match status" value="1"/>
</dbReference>
<keyword evidence="4" id="KW-0862">Zinc</keyword>
<dbReference type="SUPFAM" id="SSF53056">
    <property type="entry name" value="beta-carbonic anhydrase, cab"/>
    <property type="match status" value="1"/>
</dbReference>
<dbReference type="SMART" id="SM00947">
    <property type="entry name" value="Pro_CA"/>
    <property type="match status" value="1"/>
</dbReference>